<evidence type="ECO:0000259" key="2">
    <source>
        <dbReference type="Pfam" id="PF13472"/>
    </source>
</evidence>
<dbReference type="PANTHER" id="PTHR30383">
    <property type="entry name" value="THIOESTERASE 1/PROTEASE 1/LYSOPHOSPHOLIPASE L1"/>
    <property type="match status" value="1"/>
</dbReference>
<dbReference type="RefSeq" id="WP_144979574.1">
    <property type="nucleotide sequence ID" value="NZ_CP037920.1"/>
</dbReference>
<reference evidence="3 4" key="1">
    <citation type="submission" date="2019-03" db="EMBL/GenBank/DDBJ databases">
        <title>Deep-cultivation of Planctomycetes and their phenomic and genomic characterization uncovers novel biology.</title>
        <authorList>
            <person name="Wiegand S."/>
            <person name="Jogler M."/>
            <person name="Boedeker C."/>
            <person name="Pinto D."/>
            <person name="Vollmers J."/>
            <person name="Rivas-Marin E."/>
            <person name="Kohn T."/>
            <person name="Peeters S.H."/>
            <person name="Heuer A."/>
            <person name="Rast P."/>
            <person name="Oberbeckmann S."/>
            <person name="Bunk B."/>
            <person name="Jeske O."/>
            <person name="Meyerdierks A."/>
            <person name="Storesund J.E."/>
            <person name="Kallscheuer N."/>
            <person name="Luecker S."/>
            <person name="Lage O.M."/>
            <person name="Pohl T."/>
            <person name="Merkel B.J."/>
            <person name="Hornburger P."/>
            <person name="Mueller R.-W."/>
            <person name="Bruemmer F."/>
            <person name="Labrenz M."/>
            <person name="Spormann A.M."/>
            <person name="Op den Camp H."/>
            <person name="Overmann J."/>
            <person name="Amann R."/>
            <person name="Jetten M.S.M."/>
            <person name="Mascher T."/>
            <person name="Medema M.H."/>
            <person name="Devos D.P."/>
            <person name="Kaster A.-K."/>
            <person name="Ovreas L."/>
            <person name="Rohde M."/>
            <person name="Galperin M.Y."/>
            <person name="Jogler C."/>
        </authorList>
    </citation>
    <scope>NUCLEOTIDE SEQUENCE [LARGE SCALE GENOMIC DNA]</scope>
    <source>
        <strain evidence="3 4">V144</strain>
    </source>
</reference>
<keyword evidence="1" id="KW-0732">Signal</keyword>
<accession>A0A517VNW7</accession>
<dbReference type="EMBL" id="CP037920">
    <property type="protein sequence ID" value="QDT94600.1"/>
    <property type="molecule type" value="Genomic_DNA"/>
</dbReference>
<dbReference type="KEGG" id="gaw:V144x_00300"/>
<dbReference type="GO" id="GO:0106435">
    <property type="term" value="F:carboxylesterase activity"/>
    <property type="evidence" value="ECO:0007669"/>
    <property type="project" value="UniProtKB-EC"/>
</dbReference>
<dbReference type="InterPro" id="IPR051532">
    <property type="entry name" value="Ester_Hydrolysis_Enzymes"/>
</dbReference>
<feature type="signal peptide" evidence="1">
    <location>
        <begin position="1"/>
        <end position="27"/>
    </location>
</feature>
<dbReference type="InterPro" id="IPR036514">
    <property type="entry name" value="SGNH_hydro_sf"/>
</dbReference>
<keyword evidence="3" id="KW-0378">Hydrolase</keyword>
<dbReference type="Gene3D" id="3.40.50.1110">
    <property type="entry name" value="SGNH hydrolase"/>
    <property type="match status" value="1"/>
</dbReference>
<name>A0A517VNW7_9PLAN</name>
<dbReference type="AlphaFoldDB" id="A0A517VNW7"/>
<dbReference type="Proteomes" id="UP000318704">
    <property type="component" value="Chromosome"/>
</dbReference>
<dbReference type="PANTHER" id="PTHR30383:SF5">
    <property type="entry name" value="SGNH HYDROLASE-TYPE ESTERASE DOMAIN-CONTAINING PROTEIN"/>
    <property type="match status" value="1"/>
</dbReference>
<feature type="chain" id="PRO_5022180516" evidence="1">
    <location>
        <begin position="28"/>
        <end position="260"/>
    </location>
</feature>
<dbReference type="GO" id="GO:0004622">
    <property type="term" value="F:phosphatidylcholine lysophospholipase activity"/>
    <property type="evidence" value="ECO:0007669"/>
    <property type="project" value="TreeGrafter"/>
</dbReference>
<protein>
    <submittedName>
        <fullName evidence="3">Esterase TesA</fullName>
        <ecNumber evidence="3">3.1.1.1</ecNumber>
    </submittedName>
</protein>
<sequence length="260" mass="28942" precursor="true">MKDRTSCLLCKFVCILTCAFFSQLSLSADQKPSAKQTKSNTTTIVTFGDSTTAPRGPLVVYSKILARELPQSGFPVKVINSGIGGNTTSQAMARFEKDVLQHQPDLVIIQYGINDSSVDVWRTPPATQSRVSKAKYEANLRSLIKQLRNKSIEVILMTPNSMRWNEKMKTLYGKPPYDPNDPHGFNVFLKSYAAIVRTIAKEEKVPLIDVYAAFENYAKAEGHSAHDLLLDGVHPNTAGQKMVADLLIPRIKMILIEKKK</sequence>
<dbReference type="SUPFAM" id="SSF52266">
    <property type="entry name" value="SGNH hydrolase"/>
    <property type="match status" value="1"/>
</dbReference>
<evidence type="ECO:0000313" key="3">
    <source>
        <dbReference type="EMBL" id="QDT94600.1"/>
    </source>
</evidence>
<dbReference type="Pfam" id="PF13472">
    <property type="entry name" value="Lipase_GDSL_2"/>
    <property type="match status" value="1"/>
</dbReference>
<dbReference type="InterPro" id="IPR013830">
    <property type="entry name" value="SGNH_hydro"/>
</dbReference>
<dbReference type="EC" id="3.1.1.1" evidence="3"/>
<evidence type="ECO:0000256" key="1">
    <source>
        <dbReference type="SAM" id="SignalP"/>
    </source>
</evidence>
<feature type="domain" description="SGNH hydrolase-type esterase" evidence="2">
    <location>
        <begin position="47"/>
        <end position="241"/>
    </location>
</feature>
<proteinExistence type="predicted"/>
<dbReference type="CDD" id="cd01834">
    <property type="entry name" value="SGNH_hydrolase_like_2"/>
    <property type="match status" value="1"/>
</dbReference>
<evidence type="ECO:0000313" key="4">
    <source>
        <dbReference type="Proteomes" id="UP000318704"/>
    </source>
</evidence>
<organism evidence="3 4">
    <name type="scientific">Gimesia aquarii</name>
    <dbReference type="NCBI Taxonomy" id="2527964"/>
    <lineage>
        <taxon>Bacteria</taxon>
        <taxon>Pseudomonadati</taxon>
        <taxon>Planctomycetota</taxon>
        <taxon>Planctomycetia</taxon>
        <taxon>Planctomycetales</taxon>
        <taxon>Planctomycetaceae</taxon>
        <taxon>Gimesia</taxon>
    </lineage>
</organism>
<gene>
    <name evidence="3" type="primary">tesA_1</name>
    <name evidence="3" type="ORF">V144x_00300</name>
</gene>